<reference evidence="1 2" key="1">
    <citation type="submission" date="2017-09" db="EMBL/GenBank/DDBJ databases">
        <title>Depth-based differentiation of microbial function through sediment-hosted aquifers and enrichment of novel symbionts in the deep terrestrial subsurface.</title>
        <authorList>
            <person name="Probst A.J."/>
            <person name="Ladd B."/>
            <person name="Jarett J.K."/>
            <person name="Geller-Mcgrath D.E."/>
            <person name="Sieber C.M."/>
            <person name="Emerson J.B."/>
            <person name="Anantharaman K."/>
            <person name="Thomas B.C."/>
            <person name="Malmstrom R."/>
            <person name="Stieglmeier M."/>
            <person name="Klingl A."/>
            <person name="Woyke T."/>
            <person name="Ryan C.M."/>
            <person name="Banfield J.F."/>
        </authorList>
    </citation>
    <scope>NUCLEOTIDE SEQUENCE [LARGE SCALE GENOMIC DNA]</scope>
    <source>
        <strain evidence="1">CG23_combo_of_CG06-09_8_20_14_all_37_13</strain>
    </source>
</reference>
<dbReference type="InterPro" id="IPR029058">
    <property type="entry name" value="AB_hydrolase_fold"/>
</dbReference>
<accession>A0A2G9YDB0</accession>
<gene>
    <name evidence="1" type="ORF">COX44_01000</name>
</gene>
<evidence type="ECO:0000313" key="2">
    <source>
        <dbReference type="Proteomes" id="UP000231480"/>
    </source>
</evidence>
<evidence type="ECO:0000313" key="1">
    <source>
        <dbReference type="EMBL" id="PIP17226.1"/>
    </source>
</evidence>
<dbReference type="AlphaFoldDB" id="A0A2G9YDB0"/>
<sequence length="96" mass="11151">MKKQVVVVPGGGTYKTYKEFLGNFVISNNLEKFRKQGGKIFLFQSKDDPIVPFIDLGKYQKALPEAVVRIFKDREHFSQSEFPELVKEIRKISKKK</sequence>
<protein>
    <recommendedName>
        <fullName evidence="3">Alpha/beta hydrolase</fullName>
    </recommendedName>
</protein>
<proteinExistence type="predicted"/>
<evidence type="ECO:0008006" key="3">
    <source>
        <dbReference type="Google" id="ProtNLM"/>
    </source>
</evidence>
<dbReference type="SUPFAM" id="SSF53474">
    <property type="entry name" value="alpha/beta-Hydrolases"/>
    <property type="match status" value="1"/>
</dbReference>
<name>A0A2G9YDB0_9BACT</name>
<organism evidence="1 2">
    <name type="scientific">Candidatus Portnoybacteria bacterium CG23_combo_of_CG06-09_8_20_14_all_37_13</name>
    <dbReference type="NCBI Taxonomy" id="1974819"/>
    <lineage>
        <taxon>Bacteria</taxon>
        <taxon>Candidatus Portnoyibacteriota</taxon>
    </lineage>
</organism>
<comment type="caution">
    <text evidence="1">The sequence shown here is derived from an EMBL/GenBank/DDBJ whole genome shotgun (WGS) entry which is preliminary data.</text>
</comment>
<dbReference type="Gene3D" id="3.40.50.1820">
    <property type="entry name" value="alpha/beta hydrolase"/>
    <property type="match status" value="1"/>
</dbReference>
<dbReference type="Proteomes" id="UP000231480">
    <property type="component" value="Unassembled WGS sequence"/>
</dbReference>
<dbReference type="EMBL" id="PCRH01000023">
    <property type="protein sequence ID" value="PIP17226.1"/>
    <property type="molecule type" value="Genomic_DNA"/>
</dbReference>